<evidence type="ECO:0000256" key="2">
    <source>
        <dbReference type="ARBA" id="ARBA00022643"/>
    </source>
</evidence>
<evidence type="ECO:0000256" key="4">
    <source>
        <dbReference type="ARBA" id="ARBA00023027"/>
    </source>
</evidence>
<dbReference type="InterPro" id="IPR029039">
    <property type="entry name" value="Flavoprotein-like_sf"/>
</dbReference>
<evidence type="ECO:0000256" key="6">
    <source>
        <dbReference type="HAMAP-Rule" id="MF_01216"/>
    </source>
</evidence>
<sequence length="205" mass="22417">MSRLLTIETSPRGEASISRQLTRQFVAAWETAHPEGVVKIRDLTDTALTFVTAPWLQAYFTPQTQHSPEMKATLQLSDELVAELLETDHVVISTPVYNYNVPAALKAWVDHVVRKGLTLGFDGKGLVTGKKATVLIASGGVYTNDSPIRDRDIATQYLKLILNVLGITDVTFIAAGGAKAVDLGEIGMHDFLDTFDHQIQKSLVV</sequence>
<dbReference type="GO" id="GO:0009055">
    <property type="term" value="F:electron transfer activity"/>
    <property type="evidence" value="ECO:0007669"/>
    <property type="project" value="UniProtKB-UniRule"/>
</dbReference>
<dbReference type="InterPro" id="IPR023048">
    <property type="entry name" value="NADH:quinone_OxRdtase_FMN_depd"/>
</dbReference>
<dbReference type="InterPro" id="IPR050104">
    <property type="entry name" value="FMN-dep_NADH:Q_OxRdtase_AzoR1"/>
</dbReference>
<dbReference type="EC" id="1.6.5.-" evidence="6"/>
<evidence type="ECO:0000256" key="3">
    <source>
        <dbReference type="ARBA" id="ARBA00023002"/>
    </source>
</evidence>
<comment type="catalytic activity">
    <reaction evidence="5">
        <text>N,N-dimethyl-1,4-phenylenediamine + anthranilate + 2 NAD(+) = 2-(4-dimethylaminophenyl)diazenylbenzoate + 2 NADH + 2 H(+)</text>
        <dbReference type="Rhea" id="RHEA:55872"/>
        <dbReference type="ChEBI" id="CHEBI:15378"/>
        <dbReference type="ChEBI" id="CHEBI:15783"/>
        <dbReference type="ChEBI" id="CHEBI:16567"/>
        <dbReference type="ChEBI" id="CHEBI:57540"/>
        <dbReference type="ChEBI" id="CHEBI:57945"/>
        <dbReference type="ChEBI" id="CHEBI:71579"/>
        <dbReference type="EC" id="1.7.1.17"/>
    </reaction>
    <physiologicalReaction direction="right-to-left" evidence="5">
        <dbReference type="Rhea" id="RHEA:55874"/>
    </physiologicalReaction>
</comment>
<comment type="caution">
    <text evidence="6">Lacks conserved residue(s) required for the propagation of feature annotation.</text>
</comment>
<evidence type="ECO:0000259" key="7">
    <source>
        <dbReference type="Pfam" id="PF02525"/>
    </source>
</evidence>
<evidence type="ECO:0000313" key="8">
    <source>
        <dbReference type="EMBL" id="SDO78968.1"/>
    </source>
</evidence>
<evidence type="ECO:0000313" key="9">
    <source>
        <dbReference type="Proteomes" id="UP000198827"/>
    </source>
</evidence>
<dbReference type="EMBL" id="LT629705">
    <property type="protein sequence ID" value="SDO78968.1"/>
    <property type="molecule type" value="Genomic_DNA"/>
</dbReference>
<name>A0A1H0MEV7_9PSED</name>
<comment type="cofactor">
    <cofactor evidence="6">
        <name>FMN</name>
        <dbReference type="ChEBI" id="CHEBI:58210"/>
    </cofactor>
    <text evidence="6">Binds 1 FMN per subunit.</text>
</comment>
<keyword evidence="1 6" id="KW-0285">Flavoprotein</keyword>
<organism evidence="8 9">
    <name type="scientific">Pseudomonas arsenicoxydans</name>
    <dbReference type="NCBI Taxonomy" id="702115"/>
    <lineage>
        <taxon>Bacteria</taxon>
        <taxon>Pseudomonadati</taxon>
        <taxon>Pseudomonadota</taxon>
        <taxon>Gammaproteobacteria</taxon>
        <taxon>Pseudomonadales</taxon>
        <taxon>Pseudomonadaceae</taxon>
        <taxon>Pseudomonas</taxon>
    </lineage>
</organism>
<keyword evidence="2 6" id="KW-0288">FMN</keyword>
<feature type="binding site" evidence="6">
    <location>
        <position position="10"/>
    </location>
    <ligand>
        <name>FMN</name>
        <dbReference type="ChEBI" id="CHEBI:58210"/>
    </ligand>
</feature>
<keyword evidence="4 6" id="KW-0520">NAD</keyword>
<gene>
    <name evidence="6" type="primary">azoR</name>
    <name evidence="8" type="ORF">SAMN04489798_3859</name>
</gene>
<dbReference type="AlphaFoldDB" id="A0A1H0MEV7"/>
<dbReference type="PANTHER" id="PTHR43741">
    <property type="entry name" value="FMN-DEPENDENT NADH-AZOREDUCTASE 1"/>
    <property type="match status" value="1"/>
</dbReference>
<accession>A0A1H0MEV7</accession>
<dbReference type="Pfam" id="PF02525">
    <property type="entry name" value="Flavodoxin_2"/>
    <property type="match status" value="1"/>
</dbReference>
<comment type="similarity">
    <text evidence="6">Belongs to the azoreductase type 1 family.</text>
</comment>
<evidence type="ECO:0000256" key="5">
    <source>
        <dbReference type="ARBA" id="ARBA00048542"/>
    </source>
</evidence>
<dbReference type="GO" id="GO:0016655">
    <property type="term" value="F:oxidoreductase activity, acting on NAD(P)H, quinone or similar compound as acceptor"/>
    <property type="evidence" value="ECO:0007669"/>
    <property type="project" value="InterPro"/>
</dbReference>
<proteinExistence type="inferred from homology"/>
<dbReference type="Proteomes" id="UP000198827">
    <property type="component" value="Chromosome I"/>
</dbReference>
<dbReference type="GO" id="GO:0010181">
    <property type="term" value="F:FMN binding"/>
    <property type="evidence" value="ECO:0007669"/>
    <property type="project" value="UniProtKB-UniRule"/>
</dbReference>
<comment type="function">
    <text evidence="6">Quinone reductase that provides resistance to thiol-specific stress caused by electrophilic quinones.</text>
</comment>
<comment type="catalytic activity">
    <reaction evidence="6">
        <text>2 a quinone + NADH + H(+) = 2 a 1,4-benzosemiquinone + NAD(+)</text>
        <dbReference type="Rhea" id="RHEA:65952"/>
        <dbReference type="ChEBI" id="CHEBI:15378"/>
        <dbReference type="ChEBI" id="CHEBI:57540"/>
        <dbReference type="ChEBI" id="CHEBI:57945"/>
        <dbReference type="ChEBI" id="CHEBI:132124"/>
        <dbReference type="ChEBI" id="CHEBI:134225"/>
    </reaction>
</comment>
<dbReference type="InterPro" id="IPR003680">
    <property type="entry name" value="Flavodoxin_fold"/>
</dbReference>
<dbReference type="HAMAP" id="MF_01216">
    <property type="entry name" value="Azoreductase_type1"/>
    <property type="match status" value="1"/>
</dbReference>
<feature type="binding site" evidence="6">
    <location>
        <begin position="16"/>
        <end position="18"/>
    </location>
    <ligand>
        <name>FMN</name>
        <dbReference type="ChEBI" id="CHEBI:58210"/>
    </ligand>
</feature>
<dbReference type="PANTHER" id="PTHR43741:SF2">
    <property type="entry name" value="FMN-DEPENDENT NADH:QUINONE OXIDOREDUCTASE"/>
    <property type="match status" value="1"/>
</dbReference>
<comment type="function">
    <text evidence="6">Also exhibits azoreductase activity. Catalyzes the reductive cleavage of the azo bond in aromatic azo compounds to the corresponding amines.</text>
</comment>
<dbReference type="EC" id="1.7.1.17" evidence="6"/>
<dbReference type="OrthoDB" id="9787136at2"/>
<dbReference type="SUPFAM" id="SSF52218">
    <property type="entry name" value="Flavoproteins"/>
    <property type="match status" value="1"/>
</dbReference>
<dbReference type="RefSeq" id="WP_090183166.1">
    <property type="nucleotide sequence ID" value="NZ_LT629705.1"/>
</dbReference>
<evidence type="ECO:0000256" key="1">
    <source>
        <dbReference type="ARBA" id="ARBA00022630"/>
    </source>
</evidence>
<comment type="subunit">
    <text evidence="6">Homodimer.</text>
</comment>
<dbReference type="GO" id="GO:0016652">
    <property type="term" value="F:oxidoreductase activity, acting on NAD(P)H as acceptor"/>
    <property type="evidence" value="ECO:0007669"/>
    <property type="project" value="UniProtKB-UniRule"/>
</dbReference>
<keyword evidence="3 6" id="KW-0560">Oxidoreductase</keyword>
<feature type="domain" description="Flavodoxin-like fold" evidence="7">
    <location>
        <begin position="3"/>
        <end position="179"/>
    </location>
</feature>
<protein>
    <recommendedName>
        <fullName evidence="6">FMN dependent NADH:quinone oxidoreductase</fullName>
        <ecNumber evidence="6">1.6.5.-</ecNumber>
    </recommendedName>
    <alternativeName>
        <fullName evidence="6">Azo-dye reductase</fullName>
    </alternativeName>
    <alternativeName>
        <fullName evidence="6">FMN-dependent NADH-azo compound oxidoreductase</fullName>
    </alternativeName>
    <alternativeName>
        <fullName evidence="6">FMN-dependent NADH-azoreductase</fullName>
        <ecNumber evidence="6">1.7.1.17</ecNumber>
    </alternativeName>
</protein>
<reference evidence="8 9" key="1">
    <citation type="submission" date="2016-10" db="EMBL/GenBank/DDBJ databases">
        <authorList>
            <person name="de Groot N.N."/>
        </authorList>
    </citation>
    <scope>NUCLEOTIDE SEQUENCE [LARGE SCALE GENOMIC DNA]</scope>
    <source>
        <strain evidence="8 9">CECT 7543</strain>
    </source>
</reference>
<dbReference type="Gene3D" id="3.40.50.360">
    <property type="match status" value="1"/>
</dbReference>